<keyword evidence="3 12" id="KW-0813">Transport</keyword>
<keyword evidence="5 12" id="KW-0812">Transmembrane</keyword>
<proteinExistence type="inferred from homology"/>
<organism evidence="14 15">
    <name type="scientific">Bombyx mori</name>
    <name type="common">Silk moth</name>
    <dbReference type="NCBI Taxonomy" id="7091"/>
    <lineage>
        <taxon>Eukaryota</taxon>
        <taxon>Metazoa</taxon>
        <taxon>Ecdysozoa</taxon>
        <taxon>Arthropoda</taxon>
        <taxon>Hexapoda</taxon>
        <taxon>Insecta</taxon>
        <taxon>Pterygota</taxon>
        <taxon>Neoptera</taxon>
        <taxon>Endopterygota</taxon>
        <taxon>Lepidoptera</taxon>
        <taxon>Glossata</taxon>
        <taxon>Ditrysia</taxon>
        <taxon>Bombycoidea</taxon>
        <taxon>Bombycidae</taxon>
        <taxon>Bombycinae</taxon>
        <taxon>Bombyx</taxon>
    </lineage>
</organism>
<evidence type="ECO:0000256" key="12">
    <source>
        <dbReference type="RuleBase" id="RU000679"/>
    </source>
</evidence>
<dbReference type="EnsemblMetazoa" id="XM_021346195.2">
    <property type="protein sequence ID" value="XP_021201870.2"/>
    <property type="gene ID" value="LOC101745418"/>
</dbReference>
<dbReference type="PRINTS" id="PR01078">
    <property type="entry name" value="AMINACHANNEL"/>
</dbReference>
<keyword evidence="7" id="KW-0915">Sodium</keyword>
<comment type="subcellular location">
    <subcellularLocation>
        <location evidence="1">Membrane</location>
        <topology evidence="1">Multi-pass membrane protein</topology>
    </subcellularLocation>
</comment>
<evidence type="ECO:0000256" key="6">
    <source>
        <dbReference type="ARBA" id="ARBA00022989"/>
    </source>
</evidence>
<dbReference type="RefSeq" id="XP_021201870.2">
    <property type="nucleotide sequence ID" value="XM_021346195.3"/>
</dbReference>
<evidence type="ECO:0000256" key="8">
    <source>
        <dbReference type="ARBA" id="ARBA00023065"/>
    </source>
</evidence>
<dbReference type="Pfam" id="PF00858">
    <property type="entry name" value="ASC"/>
    <property type="match status" value="1"/>
</dbReference>
<dbReference type="GeneID" id="101745418"/>
<dbReference type="GO" id="GO:0005886">
    <property type="term" value="C:plasma membrane"/>
    <property type="evidence" value="ECO:0007669"/>
    <property type="project" value="TreeGrafter"/>
</dbReference>
<evidence type="ECO:0008006" key="16">
    <source>
        <dbReference type="Google" id="ProtNLM"/>
    </source>
</evidence>
<comment type="similarity">
    <text evidence="2 12">Belongs to the amiloride-sensitive sodium channel (TC 1.A.6) family.</text>
</comment>
<evidence type="ECO:0000256" key="10">
    <source>
        <dbReference type="ARBA" id="ARBA00023201"/>
    </source>
</evidence>
<evidence type="ECO:0000256" key="9">
    <source>
        <dbReference type="ARBA" id="ARBA00023136"/>
    </source>
</evidence>
<evidence type="ECO:0000256" key="7">
    <source>
        <dbReference type="ARBA" id="ARBA00023053"/>
    </source>
</evidence>
<dbReference type="Proteomes" id="UP000005204">
    <property type="component" value="Unassembled WGS sequence"/>
</dbReference>
<protein>
    <recommendedName>
        <fullName evidence="16">Sodium channel protein Nach</fullName>
    </recommendedName>
</protein>
<keyword evidence="10 12" id="KW-0739">Sodium transport</keyword>
<dbReference type="PANTHER" id="PTHR11690:SF175">
    <property type="entry name" value="PICKPOCKET 13-RELATED"/>
    <property type="match status" value="1"/>
</dbReference>
<evidence type="ECO:0000256" key="4">
    <source>
        <dbReference type="ARBA" id="ARBA00022461"/>
    </source>
</evidence>
<feature type="transmembrane region" description="Helical" evidence="13">
    <location>
        <begin position="44"/>
        <end position="68"/>
    </location>
</feature>
<dbReference type="Gene3D" id="1.10.287.820">
    <property type="entry name" value="Acid-sensing ion channel domain"/>
    <property type="match status" value="1"/>
</dbReference>
<keyword evidence="11 12" id="KW-0407">Ion channel</keyword>
<dbReference type="Gene3D" id="1.10.287.770">
    <property type="entry name" value="YojJ-like"/>
    <property type="match status" value="1"/>
</dbReference>
<evidence type="ECO:0000256" key="1">
    <source>
        <dbReference type="ARBA" id="ARBA00004141"/>
    </source>
</evidence>
<evidence type="ECO:0000256" key="11">
    <source>
        <dbReference type="ARBA" id="ARBA00023303"/>
    </source>
</evidence>
<keyword evidence="15" id="KW-1185">Reference proteome</keyword>
<feature type="transmembrane region" description="Helical" evidence="13">
    <location>
        <begin position="405"/>
        <end position="435"/>
    </location>
</feature>
<dbReference type="GO" id="GO:0015280">
    <property type="term" value="F:ligand-gated sodium channel activity"/>
    <property type="evidence" value="ECO:0007669"/>
    <property type="project" value="TreeGrafter"/>
</dbReference>
<sequence>MDRNKEDPVSVKVIKKIGFFGDNTSLSGVPYVLSMKPLPTFKRLFWFSMLLVCCFGSTAVLKATLGLYTEDAVNYSVETNYLEWETPFPAVTICEANDPGDRIKEYLNVTGLTQKYSAFLKDVLYWNSKHCSKCVNCKMNLTCIPNYLELIDKIRWNCTQMLTDCWWADEYFSCCDRFRPTRTEYGLCYVFNSKLTNEGKVITVNRRIGLPSLLFSAAKPVIIKIHSPDDMVSVALENALSSCTSLPLVNDFEASLRVEQTITDVAVQSISPVSRDCLFSHEVPSFAQHWPFKKYSYSACVLYCRAKAQTDVCNCTHHYMPNIGDFPTCNISGLACLHLNSDSLIVEGSECPMECDNVVYTTIQTSCFRHTGKLHPSLVHRGTRGSVKLGQLPTLRVRRHAIRDMLGLVVDFGGVVGVFFGASLLSVLEIVYLLCIRGDR</sequence>
<dbReference type="KEGG" id="bmor:101745418"/>
<dbReference type="InterPro" id="IPR001873">
    <property type="entry name" value="ENaC"/>
</dbReference>
<name>A0A8R2DJ70_BOMMO</name>
<reference evidence="14" key="2">
    <citation type="submission" date="2022-06" db="UniProtKB">
        <authorList>
            <consortium name="EnsemblMetazoa"/>
        </authorList>
    </citation>
    <scope>IDENTIFICATION</scope>
    <source>
        <strain evidence="14">p50T (Dazao)</strain>
    </source>
</reference>
<evidence type="ECO:0000256" key="13">
    <source>
        <dbReference type="SAM" id="Phobius"/>
    </source>
</evidence>
<dbReference type="Gene3D" id="2.60.470.10">
    <property type="entry name" value="Acid-sensing ion channels like domains"/>
    <property type="match status" value="1"/>
</dbReference>
<reference evidence="15" key="1">
    <citation type="journal article" date="2008" name="Insect Biochem. Mol. Biol.">
        <title>The genome of a lepidopteran model insect, the silkworm Bombyx mori.</title>
        <authorList>
            <consortium name="International Silkworm Genome Consortium"/>
        </authorList>
    </citation>
    <scope>NUCLEOTIDE SEQUENCE [LARGE SCALE GENOMIC DNA]</scope>
    <source>
        <strain evidence="15">p50T</strain>
    </source>
</reference>
<evidence type="ECO:0000256" key="2">
    <source>
        <dbReference type="ARBA" id="ARBA00007193"/>
    </source>
</evidence>
<accession>A0A8R2DJ70</accession>
<evidence type="ECO:0000256" key="3">
    <source>
        <dbReference type="ARBA" id="ARBA00022448"/>
    </source>
</evidence>
<dbReference type="PANTHER" id="PTHR11690">
    <property type="entry name" value="AMILORIDE-SENSITIVE SODIUM CHANNEL-RELATED"/>
    <property type="match status" value="1"/>
</dbReference>
<keyword evidence="9 13" id="KW-0472">Membrane</keyword>
<keyword evidence="8 12" id="KW-0406">Ion transport</keyword>
<evidence type="ECO:0000313" key="15">
    <source>
        <dbReference type="Proteomes" id="UP000005204"/>
    </source>
</evidence>
<keyword evidence="6 13" id="KW-1133">Transmembrane helix</keyword>
<evidence type="ECO:0000313" key="14">
    <source>
        <dbReference type="EnsemblMetazoa" id="XP_021201870.2"/>
    </source>
</evidence>
<dbReference type="AlphaFoldDB" id="A0A8R2DJ70"/>
<evidence type="ECO:0000256" key="5">
    <source>
        <dbReference type="ARBA" id="ARBA00022692"/>
    </source>
</evidence>
<keyword evidence="4 12" id="KW-0894">Sodium channel</keyword>